<evidence type="ECO:0000259" key="1">
    <source>
        <dbReference type="Pfam" id="PF23343"/>
    </source>
</evidence>
<feature type="domain" description="Replication-associated protein ORF2/G2P" evidence="1">
    <location>
        <begin position="45"/>
        <end position="153"/>
    </location>
</feature>
<gene>
    <name evidence="2" type="ORF">E6C48_02910</name>
</gene>
<proteinExistence type="predicted"/>
<accession>A0ABY2QD22</accession>
<organism evidence="2 3">
    <name type="scientific">Ollibium composti</name>
    <dbReference type="NCBI Taxonomy" id="2675109"/>
    <lineage>
        <taxon>Bacteria</taxon>
        <taxon>Pseudomonadati</taxon>
        <taxon>Pseudomonadota</taxon>
        <taxon>Alphaproteobacteria</taxon>
        <taxon>Hyphomicrobiales</taxon>
        <taxon>Phyllobacteriaceae</taxon>
        <taxon>Ollibium</taxon>
    </lineage>
</organism>
<name>A0ABY2QD22_9HYPH</name>
<comment type="caution">
    <text evidence="2">The sequence shown here is derived from an EMBL/GenBank/DDBJ whole genome shotgun (WGS) entry which is preliminary data.</text>
</comment>
<keyword evidence="3" id="KW-1185">Reference proteome</keyword>
<sequence length="359" mass="41341">MCINPSKVPDVGFVACRKCWQCLERKVDDWVGRNIAEGKTATAAHVVTLTYGEDLTIGGIDHIRAAVLTYSDVQKYLKYLRVDGYPVRYFVVGEYGSKKGRAHWHIVLYWQGDVPDHVLRENFKEKHWPHGWSYWDKVSPEAIRYACKYLQKDMGDDARQGFGPMPSKKPPLGDAYFRDLAERYVDAGLAPQDLFYSFSDVRRVPNGTRGKTVKVFREASKPIQFMMSGKTADNFCRYFVEAWRARYNDEPPQSPVIWHWLNKGLERYVESVTLPQFAGLARVPVPWAPPPGGTEPFFDEYVNCYWSDVDGVRLWFSYDTGGDLGWHEKVRPDAMKQRQRDAQAALIQKGRYLAMSRGE</sequence>
<evidence type="ECO:0000313" key="3">
    <source>
        <dbReference type="Proteomes" id="UP000306441"/>
    </source>
</evidence>
<dbReference type="EMBL" id="SSNY01000001">
    <property type="protein sequence ID" value="THF60015.1"/>
    <property type="molecule type" value="Genomic_DNA"/>
</dbReference>
<dbReference type="Proteomes" id="UP000306441">
    <property type="component" value="Unassembled WGS sequence"/>
</dbReference>
<dbReference type="InterPro" id="IPR056906">
    <property type="entry name" value="ORF2/G2P_dom"/>
</dbReference>
<dbReference type="RefSeq" id="WP_136353787.1">
    <property type="nucleotide sequence ID" value="NZ_SSNY01000001.1"/>
</dbReference>
<evidence type="ECO:0000313" key="2">
    <source>
        <dbReference type="EMBL" id="THF60015.1"/>
    </source>
</evidence>
<protein>
    <recommendedName>
        <fullName evidence="1">Replication-associated protein ORF2/G2P domain-containing protein</fullName>
    </recommendedName>
</protein>
<dbReference type="Pfam" id="PF23343">
    <property type="entry name" value="REP_ORF2-G2P"/>
    <property type="match status" value="1"/>
</dbReference>
<reference evidence="2 3" key="1">
    <citation type="submission" date="2019-04" db="EMBL/GenBank/DDBJ databases">
        <title>Mesorhizobium composti sp. nov., isolated from compost.</title>
        <authorList>
            <person name="Lin S.-Y."/>
            <person name="Hameed A."/>
            <person name="Hsieh Y.-T."/>
            <person name="Young C.-C."/>
        </authorList>
    </citation>
    <scope>NUCLEOTIDE SEQUENCE [LARGE SCALE GENOMIC DNA]</scope>
    <source>
        <strain evidence="2 3">CC-YTH430</strain>
    </source>
</reference>